<dbReference type="AlphaFoldDB" id="A0A1L7XA17"/>
<keyword evidence="4" id="KW-1185">Reference proteome</keyword>
<dbReference type="PANTHER" id="PTHR10811">
    <property type="entry name" value="FRINGE-RELATED"/>
    <property type="match status" value="1"/>
</dbReference>
<keyword evidence="2" id="KW-0812">Transmembrane</keyword>
<evidence type="ECO:0000256" key="1">
    <source>
        <dbReference type="SAM" id="MobiDB-lite"/>
    </source>
</evidence>
<reference evidence="3 4" key="1">
    <citation type="submission" date="2016-03" db="EMBL/GenBank/DDBJ databases">
        <authorList>
            <person name="Ploux O."/>
        </authorList>
    </citation>
    <scope>NUCLEOTIDE SEQUENCE [LARGE SCALE GENOMIC DNA]</scope>
    <source>
        <strain evidence="3 4">UAMH 11012</strain>
    </source>
</reference>
<organism evidence="3 4">
    <name type="scientific">Phialocephala subalpina</name>
    <dbReference type="NCBI Taxonomy" id="576137"/>
    <lineage>
        <taxon>Eukaryota</taxon>
        <taxon>Fungi</taxon>
        <taxon>Dikarya</taxon>
        <taxon>Ascomycota</taxon>
        <taxon>Pezizomycotina</taxon>
        <taxon>Leotiomycetes</taxon>
        <taxon>Helotiales</taxon>
        <taxon>Mollisiaceae</taxon>
        <taxon>Phialocephala</taxon>
        <taxon>Phialocephala fortinii species complex</taxon>
    </lineage>
</organism>
<keyword evidence="2" id="KW-0472">Membrane</keyword>
<dbReference type="OrthoDB" id="414175at2759"/>
<feature type="region of interest" description="Disordered" evidence="1">
    <location>
        <begin position="503"/>
        <end position="531"/>
    </location>
</feature>
<evidence type="ECO:0000313" key="4">
    <source>
        <dbReference type="Proteomes" id="UP000184330"/>
    </source>
</evidence>
<evidence type="ECO:0008006" key="5">
    <source>
        <dbReference type="Google" id="ProtNLM"/>
    </source>
</evidence>
<evidence type="ECO:0000313" key="3">
    <source>
        <dbReference type="EMBL" id="CZR61817.1"/>
    </source>
</evidence>
<protein>
    <recommendedName>
        <fullName evidence="5">Glycosyltransferase family 31 protein</fullName>
    </recommendedName>
</protein>
<feature type="compositionally biased region" description="Basic and acidic residues" evidence="1">
    <location>
        <begin position="521"/>
        <end position="531"/>
    </location>
</feature>
<accession>A0A1L7XA17</accession>
<dbReference type="Gene3D" id="3.90.550.50">
    <property type="match status" value="1"/>
</dbReference>
<dbReference type="InterPro" id="IPR006740">
    <property type="entry name" value="DUF604"/>
</dbReference>
<dbReference type="EMBL" id="FJOG01000019">
    <property type="protein sequence ID" value="CZR61817.1"/>
    <property type="molecule type" value="Genomic_DNA"/>
</dbReference>
<keyword evidence="2" id="KW-1133">Transmembrane helix</keyword>
<gene>
    <name evidence="3" type="ORF">PAC_11714</name>
</gene>
<dbReference type="STRING" id="576137.A0A1L7XA17"/>
<dbReference type="Proteomes" id="UP000184330">
    <property type="component" value="Unassembled WGS sequence"/>
</dbReference>
<sequence>MCDSRVSTMGPRRPLLIVLFLTVFFAIFFVARYGTHDGGHIKKVEEKIEVLIHLGPEKPKDPASPCSEHLGWLEPYQFSYPIKYVARDIIVVPSTTGQRPSLTFIGEPLFDEFTTVDMTQSSTVNIKQCLPPLYLEVPQNNPGPADASNMIFSLQTTTNRLKSTVKHLARWLPHTGARLYVIVIETEELPADDEAISKLEKEFHAQGMNVTIVHPVQPLDTFPQRYFSLVSLMYEARNEKTQWITLIDDDTFFPSMHDLQKEFSRYDPRKPHYLGSLSEDWWAVNHYGLMAFGGASVFLSLPLAQTIHEHNDECKEHPRTTAGDVTVMDCIYRFSSTKLTHLPGLHQIDIHGDLSGFYESGREMLSLHHWKEGLEHLEMHKLHLVSDICDSCFLQRWQFPHETVLTNGFSLSQYPQGHISGQKPGILNTGMGGKDIEKINLEEMEKTWGDDINVLHSLAPTREKLEDGAKVQYKLLDSMMVNSDPEGQGKGDVVRQVYWREGEEEEGGGREMGTVMVLNWKKGERPPPPEG</sequence>
<name>A0A1L7XA17_9HELO</name>
<proteinExistence type="predicted"/>
<evidence type="ECO:0000256" key="2">
    <source>
        <dbReference type="SAM" id="Phobius"/>
    </source>
</evidence>
<feature type="transmembrane region" description="Helical" evidence="2">
    <location>
        <begin position="15"/>
        <end position="34"/>
    </location>
</feature>
<dbReference type="Pfam" id="PF04646">
    <property type="entry name" value="DUF604"/>
    <property type="match status" value="1"/>
</dbReference>